<protein>
    <submittedName>
        <fullName evidence="2">Uncharacterized protein</fullName>
    </submittedName>
</protein>
<dbReference type="KEGG" id="sxi:SXIM_07690"/>
<dbReference type="AlphaFoldDB" id="A0A0F7FRK1"/>
<proteinExistence type="predicted"/>
<organism evidence="2 3">
    <name type="scientific">Streptomyces xiamenensis</name>
    <dbReference type="NCBI Taxonomy" id="408015"/>
    <lineage>
        <taxon>Bacteria</taxon>
        <taxon>Bacillati</taxon>
        <taxon>Actinomycetota</taxon>
        <taxon>Actinomycetes</taxon>
        <taxon>Kitasatosporales</taxon>
        <taxon>Streptomycetaceae</taxon>
        <taxon>Streptomyces</taxon>
    </lineage>
</organism>
<dbReference type="HOGENOM" id="CLU_2738507_0_0_11"/>
<gene>
    <name evidence="2" type="ORF">SXIM_07690</name>
</gene>
<name>A0A0F7FRK1_9ACTN</name>
<feature type="chain" id="PRO_5039652424" evidence="1">
    <location>
        <begin position="24"/>
        <end position="71"/>
    </location>
</feature>
<dbReference type="Proteomes" id="UP000034034">
    <property type="component" value="Chromosome"/>
</dbReference>
<keyword evidence="3" id="KW-1185">Reference proteome</keyword>
<reference evidence="2" key="1">
    <citation type="submission" date="2019-08" db="EMBL/GenBank/DDBJ databases">
        <title>Complete genome sequence of a mangrove-derived Streptomyces xiamenensis.</title>
        <authorList>
            <person name="Xu J."/>
        </authorList>
    </citation>
    <scope>NUCLEOTIDE SEQUENCE</scope>
    <source>
        <strain evidence="2">318</strain>
    </source>
</reference>
<dbReference type="PATRIC" id="fig|408015.6.peg.798"/>
<keyword evidence="1" id="KW-0732">Signal</keyword>
<evidence type="ECO:0000313" key="2">
    <source>
        <dbReference type="EMBL" id="AKG42153.1"/>
    </source>
</evidence>
<feature type="signal peptide" evidence="1">
    <location>
        <begin position="1"/>
        <end position="23"/>
    </location>
</feature>
<sequence length="71" mass="7112">MSMKQARWLAAGAAAVTAPAASAAVLLPTASAQEPGTLAEVWRAGFPTPTAATEPGHSLLVDNVSVQIGEV</sequence>
<accession>A0A0F7FRK1</accession>
<dbReference type="STRING" id="408015.SXIM_07690"/>
<dbReference type="EMBL" id="CP009922">
    <property type="protein sequence ID" value="AKG42153.1"/>
    <property type="molecule type" value="Genomic_DNA"/>
</dbReference>
<evidence type="ECO:0000313" key="3">
    <source>
        <dbReference type="Proteomes" id="UP000034034"/>
    </source>
</evidence>
<evidence type="ECO:0000256" key="1">
    <source>
        <dbReference type="SAM" id="SignalP"/>
    </source>
</evidence>